<name>A0ABQ7KGA2_9FUNG</name>
<dbReference type="InterPro" id="IPR036769">
    <property type="entry name" value="Ribosomal_uL11_C_sf"/>
</dbReference>
<comment type="caution">
    <text evidence="11">The sequence shown here is derived from an EMBL/GenBank/DDBJ whole genome shotgun (WGS) entry which is preliminary data.</text>
</comment>
<reference evidence="11 12" key="1">
    <citation type="journal article" date="2020" name="Fungal Divers.">
        <title>Resolving the Mortierellaceae phylogeny through synthesis of multi-gene phylogenetics and phylogenomics.</title>
        <authorList>
            <person name="Vandepol N."/>
            <person name="Liber J."/>
            <person name="Desiro A."/>
            <person name="Na H."/>
            <person name="Kennedy M."/>
            <person name="Barry K."/>
            <person name="Grigoriev I.V."/>
            <person name="Miller A.N."/>
            <person name="O'Donnell K."/>
            <person name="Stajich J.E."/>
            <person name="Bonito G."/>
        </authorList>
    </citation>
    <scope>NUCLEOTIDE SEQUENCE [LARGE SCALE GENOMIC DNA]</scope>
    <source>
        <strain evidence="11 12">AD045</strain>
    </source>
</reference>
<keyword evidence="12" id="KW-1185">Reference proteome</keyword>
<dbReference type="InterPro" id="IPR020785">
    <property type="entry name" value="Ribosomal_uL11_CS"/>
</dbReference>
<feature type="domain" description="Large ribosomal subunit protein uL11 C-terminal" evidence="9">
    <location>
        <begin position="72"/>
        <end position="140"/>
    </location>
</feature>
<evidence type="ECO:0000256" key="5">
    <source>
        <dbReference type="ARBA" id="ARBA00022980"/>
    </source>
</evidence>
<keyword evidence="3" id="KW-0699">rRNA-binding</keyword>
<evidence type="ECO:0000256" key="6">
    <source>
        <dbReference type="ARBA" id="ARBA00023274"/>
    </source>
</evidence>
<dbReference type="InterPro" id="IPR000911">
    <property type="entry name" value="Ribosomal_uL11"/>
</dbReference>
<evidence type="ECO:0000256" key="3">
    <source>
        <dbReference type="ARBA" id="ARBA00022730"/>
    </source>
</evidence>
<gene>
    <name evidence="11" type="ORF">BGZ96_006238</name>
</gene>
<sequence>MAKKIIGFIKLQIPAGKANPSPPVGPALGQRGLNIMEFCKAFNAQTQGMEPGLPVPVVITAFADKSFTFVLKTPPATVLIKKAAKVDKGSPKPHTDKVGQITLAQAEEIAKAKMPDLTAADLAAAVRTIAGSARSMGITVEAKFDESIDIAVRLGIDAKKSDQVVRGSVVLPAGTGKVTRVAVFAQGEKAEQARAAGADIVGMEDLAEQIKAGNLNFDVVIASPDTMRVVGALGTILGPRGLMPNPKVGTVTADVATAVKNAKAGQIQFRVDKAGLIHATIGRASFEPQALRTNLVALVEALQKAKPATSKGVYLRKIALSSTMGVGVRVDQNTLAA</sequence>
<keyword evidence="4" id="KW-0694">RNA-binding</keyword>
<dbReference type="InterPro" id="IPR023674">
    <property type="entry name" value="Ribosomal_uL1-like"/>
</dbReference>
<comment type="similarity">
    <text evidence="1 7">Belongs to the universal ribosomal protein uL1 family.</text>
</comment>
<evidence type="ECO:0000256" key="2">
    <source>
        <dbReference type="ARBA" id="ARBA00010537"/>
    </source>
</evidence>
<dbReference type="Pfam" id="PF00687">
    <property type="entry name" value="Ribosomal_L1"/>
    <property type="match status" value="1"/>
</dbReference>
<dbReference type="PANTHER" id="PTHR36427:SF3">
    <property type="entry name" value="LARGE RIBOSOMAL SUBUNIT PROTEIN UL1M"/>
    <property type="match status" value="1"/>
</dbReference>
<dbReference type="CDD" id="cd00403">
    <property type="entry name" value="Ribosomal_L1"/>
    <property type="match status" value="1"/>
</dbReference>
<dbReference type="CDD" id="cd00349">
    <property type="entry name" value="Ribosomal_L11"/>
    <property type="match status" value="1"/>
</dbReference>
<dbReference type="PROSITE" id="PS01199">
    <property type="entry name" value="RIBOSOMAL_L1"/>
    <property type="match status" value="1"/>
</dbReference>
<evidence type="ECO:0000259" key="9">
    <source>
        <dbReference type="Pfam" id="PF00298"/>
    </source>
</evidence>
<dbReference type="SUPFAM" id="SSF56808">
    <property type="entry name" value="Ribosomal protein L1"/>
    <property type="match status" value="1"/>
</dbReference>
<evidence type="ECO:0000256" key="8">
    <source>
        <dbReference type="RuleBase" id="RU003978"/>
    </source>
</evidence>
<dbReference type="InterPro" id="IPR016095">
    <property type="entry name" value="Ribosomal_uL1_3-a/b-sand"/>
</dbReference>
<dbReference type="InterPro" id="IPR036796">
    <property type="entry name" value="Ribosomal_uL11_N_sf"/>
</dbReference>
<dbReference type="NCBIfam" id="TIGR01169">
    <property type="entry name" value="rplA_bact"/>
    <property type="match status" value="1"/>
</dbReference>
<dbReference type="InterPro" id="IPR020783">
    <property type="entry name" value="Ribosomal_uL11_C"/>
</dbReference>
<dbReference type="Proteomes" id="UP001194696">
    <property type="component" value="Unassembled WGS sequence"/>
</dbReference>
<dbReference type="EMBL" id="JAAAIM010000030">
    <property type="protein sequence ID" value="KAG0297480.1"/>
    <property type="molecule type" value="Genomic_DNA"/>
</dbReference>
<evidence type="ECO:0000259" key="10">
    <source>
        <dbReference type="Pfam" id="PF03946"/>
    </source>
</evidence>
<dbReference type="InterPro" id="IPR006519">
    <property type="entry name" value="Ribosomal_uL11_bac-typ"/>
</dbReference>
<dbReference type="SUPFAM" id="SSF54747">
    <property type="entry name" value="Ribosomal L11/L12e N-terminal domain"/>
    <property type="match status" value="1"/>
</dbReference>
<keyword evidence="5 7" id="KW-0689">Ribosomal protein</keyword>
<proteinExistence type="inferred from homology"/>
<dbReference type="SMART" id="SM00649">
    <property type="entry name" value="RL11"/>
    <property type="match status" value="1"/>
</dbReference>
<dbReference type="Gene3D" id="1.10.10.250">
    <property type="entry name" value="Ribosomal protein L11, C-terminal domain"/>
    <property type="match status" value="1"/>
</dbReference>
<dbReference type="InterPro" id="IPR023673">
    <property type="entry name" value="Ribosomal_uL1_CS"/>
</dbReference>
<dbReference type="NCBIfam" id="TIGR01632">
    <property type="entry name" value="L11_bact"/>
    <property type="match status" value="1"/>
</dbReference>
<dbReference type="SUPFAM" id="SSF46906">
    <property type="entry name" value="Ribosomal protein L11, C-terminal domain"/>
    <property type="match status" value="1"/>
</dbReference>
<dbReference type="Gene3D" id="3.30.1550.10">
    <property type="entry name" value="Ribosomal protein L11/L12, N-terminal domain"/>
    <property type="match status" value="1"/>
</dbReference>
<keyword evidence="6 7" id="KW-0687">Ribonucleoprotein</keyword>
<dbReference type="PANTHER" id="PTHR36427">
    <property type="entry name" value="54S RIBOSOMAL PROTEIN L1, MITOCHONDRIAL"/>
    <property type="match status" value="1"/>
</dbReference>
<dbReference type="HAMAP" id="MF_00736">
    <property type="entry name" value="Ribosomal_uL11"/>
    <property type="match status" value="1"/>
</dbReference>
<comment type="similarity">
    <text evidence="2 8">Belongs to the universal ribosomal protein uL11 family.</text>
</comment>
<evidence type="ECO:0000313" key="12">
    <source>
        <dbReference type="Proteomes" id="UP001194696"/>
    </source>
</evidence>
<dbReference type="InterPro" id="IPR028364">
    <property type="entry name" value="Ribosomal_uL1/biogenesis"/>
</dbReference>
<dbReference type="HAMAP" id="MF_01318_B">
    <property type="entry name" value="Ribosomal_uL1_B"/>
    <property type="match status" value="1"/>
</dbReference>
<protein>
    <recommendedName>
        <fullName evidence="7">Ribosomal protein</fullName>
    </recommendedName>
</protein>
<dbReference type="InterPro" id="IPR005878">
    <property type="entry name" value="Ribosom_uL1_bac-type"/>
</dbReference>
<feature type="domain" description="Large ribosomal subunit protein uL11 N-terminal" evidence="10">
    <location>
        <begin position="9"/>
        <end position="67"/>
    </location>
</feature>
<evidence type="ECO:0000256" key="1">
    <source>
        <dbReference type="ARBA" id="ARBA00010531"/>
    </source>
</evidence>
<dbReference type="InterPro" id="IPR020784">
    <property type="entry name" value="Ribosomal_uL11_N"/>
</dbReference>
<dbReference type="Gene3D" id="3.40.50.790">
    <property type="match status" value="1"/>
</dbReference>
<accession>A0ABQ7KGA2</accession>
<dbReference type="Pfam" id="PF00298">
    <property type="entry name" value="Ribosomal_L11"/>
    <property type="match status" value="1"/>
</dbReference>
<dbReference type="Gene3D" id="3.30.190.20">
    <property type="match status" value="1"/>
</dbReference>
<organism evidence="11 12">
    <name type="scientific">Linnemannia gamsii</name>
    <dbReference type="NCBI Taxonomy" id="64522"/>
    <lineage>
        <taxon>Eukaryota</taxon>
        <taxon>Fungi</taxon>
        <taxon>Fungi incertae sedis</taxon>
        <taxon>Mucoromycota</taxon>
        <taxon>Mortierellomycotina</taxon>
        <taxon>Mortierellomycetes</taxon>
        <taxon>Mortierellales</taxon>
        <taxon>Mortierellaceae</taxon>
        <taxon>Linnemannia</taxon>
    </lineage>
</organism>
<evidence type="ECO:0000313" key="11">
    <source>
        <dbReference type="EMBL" id="KAG0297480.1"/>
    </source>
</evidence>
<evidence type="ECO:0000256" key="7">
    <source>
        <dbReference type="RuleBase" id="RU000659"/>
    </source>
</evidence>
<evidence type="ECO:0000256" key="4">
    <source>
        <dbReference type="ARBA" id="ARBA00022884"/>
    </source>
</evidence>
<dbReference type="PROSITE" id="PS00359">
    <property type="entry name" value="RIBOSOMAL_L11"/>
    <property type="match status" value="1"/>
</dbReference>
<dbReference type="Pfam" id="PF03946">
    <property type="entry name" value="Ribosomal_L11_N"/>
    <property type="match status" value="1"/>
</dbReference>